<keyword evidence="3" id="KW-1185">Reference proteome</keyword>
<dbReference type="KEGG" id="nai:NECAME_11747"/>
<keyword evidence="1" id="KW-0812">Transmembrane</keyword>
<dbReference type="EMBL" id="KI660233">
    <property type="protein sequence ID" value="ETN76365.1"/>
    <property type="molecule type" value="Genomic_DNA"/>
</dbReference>
<evidence type="ECO:0000256" key="1">
    <source>
        <dbReference type="SAM" id="Phobius"/>
    </source>
</evidence>
<organism evidence="2 3">
    <name type="scientific">Necator americanus</name>
    <name type="common">Human hookworm</name>
    <dbReference type="NCBI Taxonomy" id="51031"/>
    <lineage>
        <taxon>Eukaryota</taxon>
        <taxon>Metazoa</taxon>
        <taxon>Ecdysozoa</taxon>
        <taxon>Nematoda</taxon>
        <taxon>Chromadorea</taxon>
        <taxon>Rhabditida</taxon>
        <taxon>Rhabditina</taxon>
        <taxon>Rhabditomorpha</taxon>
        <taxon>Strongyloidea</taxon>
        <taxon>Ancylostomatidae</taxon>
        <taxon>Bunostominae</taxon>
        <taxon>Necator</taxon>
    </lineage>
</organism>
<keyword evidence="1" id="KW-0472">Membrane</keyword>
<protein>
    <submittedName>
        <fullName evidence="2">Uncharacterized protein</fullName>
    </submittedName>
</protein>
<feature type="transmembrane region" description="Helical" evidence="1">
    <location>
        <begin position="16"/>
        <end position="38"/>
    </location>
</feature>
<sequence>MKDGNKADTESATKRIGLIGILLSLKIHAYFPGFAFSVRAPRYRSQQAPSFRSAQPIPAV</sequence>
<gene>
    <name evidence="2" type="ORF">NECAME_11747</name>
</gene>
<accession>W2T2Y4</accession>
<name>W2T2Y4_NECAM</name>
<reference evidence="3" key="1">
    <citation type="journal article" date="2014" name="Nat. Genet.">
        <title>Genome of the human hookworm Necator americanus.</title>
        <authorList>
            <person name="Tang Y.T."/>
            <person name="Gao X."/>
            <person name="Rosa B.A."/>
            <person name="Abubucker S."/>
            <person name="Hallsworth-Pepin K."/>
            <person name="Martin J."/>
            <person name="Tyagi R."/>
            <person name="Heizer E."/>
            <person name="Zhang X."/>
            <person name="Bhonagiri-Palsikar V."/>
            <person name="Minx P."/>
            <person name="Warren W.C."/>
            <person name="Wang Q."/>
            <person name="Zhan B."/>
            <person name="Hotez P.J."/>
            <person name="Sternberg P.W."/>
            <person name="Dougall A."/>
            <person name="Gaze S.T."/>
            <person name="Mulvenna J."/>
            <person name="Sotillo J."/>
            <person name="Ranganathan S."/>
            <person name="Rabelo E.M."/>
            <person name="Wilson R.K."/>
            <person name="Felgner P.L."/>
            <person name="Bethony J."/>
            <person name="Hawdon J.M."/>
            <person name="Gasser R.B."/>
            <person name="Loukas A."/>
            <person name="Mitreva M."/>
        </authorList>
    </citation>
    <scope>NUCLEOTIDE SEQUENCE [LARGE SCALE GENOMIC DNA]</scope>
</reference>
<dbReference type="Proteomes" id="UP000053676">
    <property type="component" value="Unassembled WGS sequence"/>
</dbReference>
<evidence type="ECO:0000313" key="3">
    <source>
        <dbReference type="Proteomes" id="UP000053676"/>
    </source>
</evidence>
<keyword evidence="1" id="KW-1133">Transmembrane helix</keyword>
<proteinExistence type="predicted"/>
<dbReference type="AlphaFoldDB" id="W2T2Y4"/>
<evidence type="ECO:0000313" key="2">
    <source>
        <dbReference type="EMBL" id="ETN76365.1"/>
    </source>
</evidence>